<evidence type="ECO:0000256" key="1">
    <source>
        <dbReference type="ARBA" id="ARBA00010233"/>
    </source>
</evidence>
<feature type="domain" description="LD-carboxypeptidase C-terminal" evidence="8">
    <location>
        <begin position="221"/>
        <end position="335"/>
    </location>
</feature>
<dbReference type="GO" id="GO:0004180">
    <property type="term" value="F:carboxypeptidase activity"/>
    <property type="evidence" value="ECO:0007669"/>
    <property type="project" value="UniProtKB-KW"/>
</dbReference>
<evidence type="ECO:0000256" key="6">
    <source>
        <dbReference type="PIRSR" id="PIRSR028757-1"/>
    </source>
</evidence>
<dbReference type="Proteomes" id="UP000310406">
    <property type="component" value="Unassembled WGS sequence"/>
</dbReference>
<evidence type="ECO:0000256" key="5">
    <source>
        <dbReference type="ARBA" id="ARBA00022825"/>
    </source>
</evidence>
<keyword evidence="3" id="KW-0645">Protease</keyword>
<evidence type="ECO:0000256" key="3">
    <source>
        <dbReference type="ARBA" id="ARBA00022670"/>
    </source>
</evidence>
<dbReference type="PANTHER" id="PTHR30237">
    <property type="entry name" value="MURAMOYLTETRAPEPTIDE CARBOXYPEPTIDASE"/>
    <property type="match status" value="1"/>
</dbReference>
<dbReference type="InterPro" id="IPR027461">
    <property type="entry name" value="Carboxypeptidase_A_C_sf"/>
</dbReference>
<evidence type="ECO:0000313" key="10">
    <source>
        <dbReference type="Proteomes" id="UP000310406"/>
    </source>
</evidence>
<keyword evidence="5" id="KW-0720">Serine protease</keyword>
<keyword evidence="4" id="KW-0378">Hydrolase</keyword>
<dbReference type="GO" id="GO:0008236">
    <property type="term" value="F:serine-type peptidase activity"/>
    <property type="evidence" value="ECO:0007669"/>
    <property type="project" value="UniProtKB-KW"/>
</dbReference>
<dbReference type="PIRSF" id="PIRSF028757">
    <property type="entry name" value="LD-carboxypeptidase"/>
    <property type="match status" value="1"/>
</dbReference>
<dbReference type="Gene3D" id="3.40.50.10740">
    <property type="entry name" value="Class I glutamine amidotransferase-like"/>
    <property type="match status" value="1"/>
</dbReference>
<evidence type="ECO:0000256" key="4">
    <source>
        <dbReference type="ARBA" id="ARBA00022801"/>
    </source>
</evidence>
<dbReference type="PANTHER" id="PTHR30237:SF2">
    <property type="entry name" value="MUREIN TETRAPEPTIDE CARBOXYPEPTIDASE"/>
    <property type="match status" value="1"/>
</dbReference>
<feature type="active site" description="Nucleophile" evidence="6">
    <location>
        <position position="146"/>
    </location>
</feature>
<feature type="domain" description="LD-carboxypeptidase N-terminal" evidence="7">
    <location>
        <begin position="50"/>
        <end position="166"/>
    </location>
</feature>
<dbReference type="SUPFAM" id="SSF141986">
    <property type="entry name" value="LD-carboxypeptidase A C-terminal domain-like"/>
    <property type="match status" value="1"/>
</dbReference>
<dbReference type="Pfam" id="PF02016">
    <property type="entry name" value="Peptidase_S66"/>
    <property type="match status" value="1"/>
</dbReference>
<dbReference type="InterPro" id="IPR040449">
    <property type="entry name" value="Peptidase_S66_N"/>
</dbReference>
<evidence type="ECO:0000313" key="9">
    <source>
        <dbReference type="EMBL" id="THV58772.1"/>
    </source>
</evidence>
<reference evidence="9 10" key="1">
    <citation type="submission" date="2019-03" db="EMBL/GenBank/DDBJ databases">
        <title>Muricauda SCR12 sp.nov, a marine bacterium isolated from Pacific Ocean:the Okinawa trough.</title>
        <authorList>
            <person name="Liu L."/>
        </authorList>
    </citation>
    <scope>NUCLEOTIDE SEQUENCE [LARGE SCALE GENOMIC DNA]</scope>
    <source>
        <strain evidence="9 10">SCR12</strain>
    </source>
</reference>
<feature type="active site" description="Charge relay system" evidence="6">
    <location>
        <position position="252"/>
    </location>
</feature>
<dbReference type="Pfam" id="PF17676">
    <property type="entry name" value="Peptidase_S66C"/>
    <property type="match status" value="1"/>
</dbReference>
<dbReference type="OrthoDB" id="9807329at2"/>
<dbReference type="GO" id="GO:0006508">
    <property type="term" value="P:proteolysis"/>
    <property type="evidence" value="ECO:0007669"/>
    <property type="project" value="UniProtKB-KW"/>
</dbReference>
<dbReference type="Gene3D" id="3.50.30.60">
    <property type="entry name" value="LD-carboxypeptidase A C-terminal domain-like"/>
    <property type="match status" value="1"/>
</dbReference>
<evidence type="ECO:0000256" key="2">
    <source>
        <dbReference type="ARBA" id="ARBA00022645"/>
    </source>
</evidence>
<name>A0A4S8RLW7_9FLAO</name>
<dbReference type="RefSeq" id="WP_136566850.1">
    <property type="nucleotide sequence ID" value="NZ_SNTZ01000006.1"/>
</dbReference>
<comment type="caution">
    <text evidence="9">The sequence shown here is derived from an EMBL/GenBank/DDBJ whole genome shotgun (WGS) entry which is preliminary data.</text>
</comment>
<dbReference type="SUPFAM" id="SSF52317">
    <property type="entry name" value="Class I glutamine amidotransferase-like"/>
    <property type="match status" value="1"/>
</dbReference>
<dbReference type="InterPro" id="IPR029062">
    <property type="entry name" value="Class_I_gatase-like"/>
</dbReference>
<protein>
    <submittedName>
        <fullName evidence="9">LD-carboxypeptidase</fullName>
    </submittedName>
</protein>
<dbReference type="InterPro" id="IPR003507">
    <property type="entry name" value="S66_fam"/>
</dbReference>
<dbReference type="AlphaFoldDB" id="A0A4S8RLW7"/>
<dbReference type="InterPro" id="IPR040921">
    <property type="entry name" value="Peptidase_S66C"/>
</dbReference>
<organism evidence="9 10">
    <name type="scientific">Flagellimonas alvinocaridis</name>
    <dbReference type="NCBI Taxonomy" id="2530200"/>
    <lineage>
        <taxon>Bacteria</taxon>
        <taxon>Pseudomonadati</taxon>
        <taxon>Bacteroidota</taxon>
        <taxon>Flavobacteriia</taxon>
        <taxon>Flavobacteriales</taxon>
        <taxon>Flavobacteriaceae</taxon>
        <taxon>Flagellimonas</taxon>
    </lineage>
</organism>
<accession>A0A4S8RLW7</accession>
<keyword evidence="10" id="KW-1185">Reference proteome</keyword>
<gene>
    <name evidence="9" type="ORF">EZV76_12245</name>
</gene>
<sequence>MSKRRTFLKSASALGATFMLPKIGMGNENRPTTPTPTRIKPKKLKKGDTIGLVAPGFAIKPDVLQKALETLHKMGFKTFHTNRIIGNHGYFSNTDVERVKDLHEMFANPEIDAILCARGGYGCTRILTHLDYDIIRNNPKALIGFSDITALIQGIYKETGLICFHGPVGSTIDDAYSQKYFKKVLMKGKDSQIIENVKLKDPELLNHSEYERYTITSGNCKGELVGGSLTLVNALVGTPHEIDFTDKLVFLEDVEEAPYRMDRMLTQLIEGSTFSKAKGIVFGVCKGCDREKKPDNFTLKEVIMDRIAPLGLPSAYGMSFGHVPNNFTVPVGIHAAFNADDMTLELLEAAVI</sequence>
<dbReference type="InterPro" id="IPR027478">
    <property type="entry name" value="LdcA_N"/>
</dbReference>
<evidence type="ECO:0000259" key="7">
    <source>
        <dbReference type="Pfam" id="PF02016"/>
    </source>
</evidence>
<dbReference type="EMBL" id="SNTZ01000006">
    <property type="protein sequence ID" value="THV58772.1"/>
    <property type="molecule type" value="Genomic_DNA"/>
</dbReference>
<feature type="active site" description="Charge relay system" evidence="6">
    <location>
        <position position="322"/>
    </location>
</feature>
<dbReference type="CDD" id="cd07025">
    <property type="entry name" value="Peptidase_S66"/>
    <property type="match status" value="1"/>
</dbReference>
<comment type="similarity">
    <text evidence="1">Belongs to the peptidase S66 family.</text>
</comment>
<proteinExistence type="inferred from homology"/>
<evidence type="ECO:0000259" key="8">
    <source>
        <dbReference type="Pfam" id="PF17676"/>
    </source>
</evidence>
<keyword evidence="2 9" id="KW-0121">Carboxypeptidase</keyword>